<evidence type="ECO:0000256" key="1">
    <source>
        <dbReference type="ARBA" id="ARBA00022741"/>
    </source>
</evidence>
<dbReference type="Proteomes" id="UP000813420">
    <property type="component" value="Unassembled WGS sequence"/>
</dbReference>
<dbReference type="PANTHER" id="PTHR42855">
    <property type="entry name" value="ABC TRANSPORTER ATP-BINDING SUBUNIT"/>
    <property type="match status" value="1"/>
</dbReference>
<feature type="region of interest" description="Disordered" evidence="4">
    <location>
        <begin position="199"/>
        <end position="222"/>
    </location>
</feature>
<dbReference type="PANTHER" id="PTHR42855:SF2">
    <property type="entry name" value="DRUG RESISTANCE ABC TRANSPORTER,ATP-BINDING PROTEIN"/>
    <property type="match status" value="1"/>
</dbReference>
<dbReference type="Pfam" id="PF00005">
    <property type="entry name" value="ABC_tran"/>
    <property type="match status" value="2"/>
</dbReference>
<evidence type="ECO:0000313" key="7">
    <source>
        <dbReference type="Proteomes" id="UP000813420"/>
    </source>
</evidence>
<dbReference type="GO" id="GO:0016887">
    <property type="term" value="F:ATP hydrolysis activity"/>
    <property type="evidence" value="ECO:0007669"/>
    <property type="project" value="InterPro"/>
</dbReference>
<gene>
    <name evidence="6" type="primary">abc-f</name>
    <name evidence="6" type="ORF">K8V39_02865</name>
</gene>
<evidence type="ECO:0000256" key="2">
    <source>
        <dbReference type="ARBA" id="ARBA00022840"/>
    </source>
</evidence>
<organism evidence="6 7">
    <name type="scientific">Merdimonas faecis</name>
    <dbReference type="NCBI Taxonomy" id="1653435"/>
    <lineage>
        <taxon>Bacteria</taxon>
        <taxon>Bacillati</taxon>
        <taxon>Bacillota</taxon>
        <taxon>Clostridia</taxon>
        <taxon>Lachnospirales</taxon>
        <taxon>Lachnospiraceae</taxon>
        <taxon>Merdimonas</taxon>
    </lineage>
</organism>
<feature type="domain" description="ABC transporter" evidence="5">
    <location>
        <begin position="4"/>
        <end position="215"/>
    </location>
</feature>
<accession>A0A9D3AIM8</accession>
<feature type="coiled-coil region" evidence="3">
    <location>
        <begin position="265"/>
        <end position="299"/>
    </location>
</feature>
<reference evidence="6" key="1">
    <citation type="journal article" date="2021" name="PeerJ">
        <title>Extensive microbial diversity within the chicken gut microbiome revealed by metagenomics and culture.</title>
        <authorList>
            <person name="Gilroy R."/>
            <person name="Ravi A."/>
            <person name="Getino M."/>
            <person name="Pursley I."/>
            <person name="Horton D.L."/>
            <person name="Alikhan N.F."/>
            <person name="Baker D."/>
            <person name="Gharbi K."/>
            <person name="Hall N."/>
            <person name="Watson M."/>
            <person name="Adriaenssens E.M."/>
            <person name="Foster-Nyarko E."/>
            <person name="Jarju S."/>
            <person name="Secka A."/>
            <person name="Antonio M."/>
            <person name="Oren A."/>
            <person name="Chaudhuri R.R."/>
            <person name="La Ragione R."/>
            <person name="Hildebrand F."/>
            <person name="Pallen M.J."/>
        </authorList>
    </citation>
    <scope>NUCLEOTIDE SEQUENCE</scope>
    <source>
        <strain evidence="6">USAMLcec4-12693</strain>
    </source>
</reference>
<dbReference type="InterPro" id="IPR003593">
    <property type="entry name" value="AAA+_ATPase"/>
</dbReference>
<dbReference type="EMBL" id="DYXE01000028">
    <property type="protein sequence ID" value="HJH49187.1"/>
    <property type="molecule type" value="Genomic_DNA"/>
</dbReference>
<feature type="domain" description="ABC transporter" evidence="5">
    <location>
        <begin position="312"/>
        <end position="508"/>
    </location>
</feature>
<evidence type="ECO:0000256" key="3">
    <source>
        <dbReference type="SAM" id="Coils"/>
    </source>
</evidence>
<feature type="compositionally biased region" description="Basic and acidic residues" evidence="4">
    <location>
        <begin position="204"/>
        <end position="222"/>
    </location>
</feature>
<dbReference type="InterPro" id="IPR051309">
    <property type="entry name" value="ABCF_ATPase"/>
</dbReference>
<sequence>MSQILVSHLTFSYESSFDVIFDDVSFTLDTDWKLGFAGRNGKGKTTFLRLLQGKYPYQGTISASVAFDYFPYPAARKDKERMASELLEEWKSGCEEWRVIVELSKLGLDAEVLYRPFGTLSQGEQTKVMLAVLFSGEQEFLLVDEPTNHLDQEARETVKTYLSGKKGFILVSHDRDLLDACIDHILVLNRQSIEVQSGNFSSWEENKRRRDASAEKENEKHKKEIVKLEKAARQAKGWSDQTEKSKIGQKTAGLKPDRGYIGHKAAKMMKRSKTLEHRKEDAIREKEGLLKDVETLAELKMQPLVHHKEVLLEADNLGLRYPESDTWLFQNLKLELRKGERVFLHGSNGCGKSTLIKAVLKAVGYGKGAADHFWNFQEQGRLTLASGLVISYVSQDTSYLNGSIRKFCEKRGLEESLFCAILRQMGVEREQFTKELQEYSEGQKKKIQIAESLLTPANLYLWDEPLNYVDVFTRMQIEEVLLRYEPSMLIVEHDARFQERIATKIVEL</sequence>
<dbReference type="NCBIfam" id="NF000355">
    <property type="entry name" value="ribo_prot_ABC_F"/>
    <property type="match status" value="1"/>
</dbReference>
<dbReference type="PROSITE" id="PS50893">
    <property type="entry name" value="ABC_TRANSPORTER_2"/>
    <property type="match status" value="2"/>
</dbReference>
<name>A0A9D3AIM8_9FIRM</name>
<keyword evidence="3" id="KW-0175">Coiled coil</keyword>
<dbReference type="InterPro" id="IPR017871">
    <property type="entry name" value="ABC_transporter-like_CS"/>
</dbReference>
<comment type="caution">
    <text evidence="6">The sequence shown here is derived from an EMBL/GenBank/DDBJ whole genome shotgun (WGS) entry which is preliminary data.</text>
</comment>
<keyword evidence="1" id="KW-0547">Nucleotide-binding</keyword>
<evidence type="ECO:0000256" key="4">
    <source>
        <dbReference type="SAM" id="MobiDB-lite"/>
    </source>
</evidence>
<evidence type="ECO:0000259" key="5">
    <source>
        <dbReference type="PROSITE" id="PS50893"/>
    </source>
</evidence>
<dbReference type="RefSeq" id="WP_277271662.1">
    <property type="nucleotide sequence ID" value="NZ_DYXE01000028.1"/>
</dbReference>
<dbReference type="GO" id="GO:0005524">
    <property type="term" value="F:ATP binding"/>
    <property type="evidence" value="ECO:0007669"/>
    <property type="project" value="UniProtKB-KW"/>
</dbReference>
<dbReference type="AlphaFoldDB" id="A0A9D3AIM8"/>
<dbReference type="Gene3D" id="3.40.50.300">
    <property type="entry name" value="P-loop containing nucleotide triphosphate hydrolases"/>
    <property type="match status" value="2"/>
</dbReference>
<dbReference type="InterPro" id="IPR027417">
    <property type="entry name" value="P-loop_NTPase"/>
</dbReference>
<protein>
    <submittedName>
        <fullName evidence="6">ABC-F type ribosomal protection protein</fullName>
    </submittedName>
</protein>
<dbReference type="InterPro" id="IPR003439">
    <property type="entry name" value="ABC_transporter-like_ATP-bd"/>
</dbReference>
<dbReference type="CDD" id="cd03221">
    <property type="entry name" value="ABCF_EF-3"/>
    <property type="match status" value="1"/>
</dbReference>
<proteinExistence type="predicted"/>
<dbReference type="SUPFAM" id="SSF52540">
    <property type="entry name" value="P-loop containing nucleoside triphosphate hydrolases"/>
    <property type="match status" value="2"/>
</dbReference>
<dbReference type="PROSITE" id="PS00211">
    <property type="entry name" value="ABC_TRANSPORTER_1"/>
    <property type="match status" value="1"/>
</dbReference>
<reference evidence="6" key="2">
    <citation type="submission" date="2021-09" db="EMBL/GenBank/DDBJ databases">
        <authorList>
            <person name="Gilroy R."/>
        </authorList>
    </citation>
    <scope>NUCLEOTIDE SEQUENCE</scope>
    <source>
        <strain evidence="6">USAMLcec4-12693</strain>
    </source>
</reference>
<keyword evidence="2" id="KW-0067">ATP-binding</keyword>
<evidence type="ECO:0000313" key="6">
    <source>
        <dbReference type="EMBL" id="HJH49187.1"/>
    </source>
</evidence>
<dbReference type="SMART" id="SM00382">
    <property type="entry name" value="AAA"/>
    <property type="match status" value="2"/>
</dbReference>